<organism evidence="1 2">
    <name type="scientific">Candidatus Manganitrophus noduliformans</name>
    <dbReference type="NCBI Taxonomy" id="2606439"/>
    <lineage>
        <taxon>Bacteria</taxon>
        <taxon>Pseudomonadati</taxon>
        <taxon>Nitrospirota</taxon>
        <taxon>Nitrospiria</taxon>
        <taxon>Candidatus Troglogloeales</taxon>
        <taxon>Candidatus Manganitrophaceae</taxon>
        <taxon>Candidatus Manganitrophus</taxon>
    </lineage>
</organism>
<sequence length="401" mass="46759">MENVTENVSLHFAQQEDLDPHCYPRLDNLSAAFVWQFLPVPKSPISPPEFIFVPVRHPRRWDEEDMEQELAIAEWNSAWEAGPLRLALFAEKLPKSLQWLIDYENQNLCLIPGGSWHGYEAYAPLFHLLPRRVLAHYRLPLLKRGLWPIWMAHQTIDRVLPKDFKCRLSQAFAYYIWPLMNSGSKSSAFSRADSLRLLAHNLDFWLPYIDIVAQSRMKSLGRVRAEDKKQATLLRKLKSEASSDYIPSRPLHGGSVWYGEEEAWEATKELIHAADRFGKLRNIIDAIRSHRVEEDFSSHWSYAREDFERKLYHKRSKVKVTFVELDDTIPVHGPESEVHENLLWEDFLAVFDPKERRIIVCLRNGITKIGEIGRILGYANHSPVSKALSRIRRKARSFLDQ</sequence>
<gene>
    <name evidence="1" type="ORF">MNODULE_05105</name>
</gene>
<dbReference type="Proteomes" id="UP000534783">
    <property type="component" value="Unassembled WGS sequence"/>
</dbReference>
<evidence type="ECO:0000313" key="1">
    <source>
        <dbReference type="EMBL" id="NKE70119.1"/>
    </source>
</evidence>
<keyword evidence="2" id="KW-1185">Reference proteome</keyword>
<accession>A0A7X6IA88</accession>
<reference evidence="1 2" key="1">
    <citation type="journal article" date="2020" name="Nature">
        <title>Bacterial chemolithoautotrophy via manganese oxidation.</title>
        <authorList>
            <person name="Yu H."/>
            <person name="Leadbetter J.R."/>
        </authorList>
    </citation>
    <scope>NUCLEOTIDE SEQUENCE [LARGE SCALE GENOMIC DNA]</scope>
    <source>
        <strain evidence="1 2">Mn-1</strain>
    </source>
</reference>
<proteinExistence type="predicted"/>
<comment type="caution">
    <text evidence="1">The sequence shown here is derived from an EMBL/GenBank/DDBJ whole genome shotgun (WGS) entry which is preliminary data.</text>
</comment>
<dbReference type="AlphaFoldDB" id="A0A7X6IA88"/>
<protein>
    <submittedName>
        <fullName evidence="1">Sigma-70 family RNA polymerase sigma factor</fullName>
    </submittedName>
</protein>
<dbReference type="EMBL" id="VTOW01000001">
    <property type="protein sequence ID" value="NKE70119.1"/>
    <property type="molecule type" value="Genomic_DNA"/>
</dbReference>
<evidence type="ECO:0000313" key="2">
    <source>
        <dbReference type="Proteomes" id="UP000534783"/>
    </source>
</evidence>
<dbReference type="RefSeq" id="WP_168058382.1">
    <property type="nucleotide sequence ID" value="NZ_VTOW01000001.1"/>
</dbReference>
<name>A0A7X6IA88_9BACT</name>